<gene>
    <name evidence="5" type="ORF">LSINAPIS_LOCUS3524</name>
</gene>
<evidence type="ECO:0000313" key="6">
    <source>
        <dbReference type="Proteomes" id="UP000324832"/>
    </source>
</evidence>
<keyword evidence="1" id="KW-0479">Metal-binding</keyword>
<keyword evidence="3" id="KW-0862">Zinc</keyword>
<dbReference type="EMBL" id="FZQP02000837">
    <property type="protein sequence ID" value="VVC90658.1"/>
    <property type="molecule type" value="Genomic_DNA"/>
</dbReference>
<organism evidence="5 6">
    <name type="scientific">Leptidea sinapis</name>
    <dbReference type="NCBI Taxonomy" id="189913"/>
    <lineage>
        <taxon>Eukaryota</taxon>
        <taxon>Metazoa</taxon>
        <taxon>Ecdysozoa</taxon>
        <taxon>Arthropoda</taxon>
        <taxon>Hexapoda</taxon>
        <taxon>Insecta</taxon>
        <taxon>Pterygota</taxon>
        <taxon>Neoptera</taxon>
        <taxon>Endopterygota</taxon>
        <taxon>Lepidoptera</taxon>
        <taxon>Glossata</taxon>
        <taxon>Ditrysia</taxon>
        <taxon>Papilionoidea</taxon>
        <taxon>Pieridae</taxon>
        <taxon>Dismorphiinae</taxon>
        <taxon>Leptidea</taxon>
    </lineage>
</organism>
<feature type="domain" description="FLYWCH-type" evidence="4">
    <location>
        <begin position="49"/>
        <end position="94"/>
    </location>
</feature>
<sequence>MSDFGCCGFVDVAALARIRNDCEWCVSVVVYECAMCQFLTRFSLTGIKYLKSRRGKVIMMVNTFPFCEESKLRDKVIWRCTSKKTNCKARIHMLGSNVAERSTPYFEKVQASSYSSPARRFLLLVKGLYTEAYFLPSRAGKSVLIFRCNKFWVNNQYRDKLNWACRDKDSRGCLCRVQTTLNGKFVRVKGGHNHEPNFTPFNFDTPNEKCINEWNLVKST</sequence>
<dbReference type="Gene3D" id="2.20.25.240">
    <property type="match status" value="2"/>
</dbReference>
<dbReference type="GO" id="GO:0008270">
    <property type="term" value="F:zinc ion binding"/>
    <property type="evidence" value="ECO:0007669"/>
    <property type="project" value="UniProtKB-KW"/>
</dbReference>
<dbReference type="Pfam" id="PF04500">
    <property type="entry name" value="FLYWCH"/>
    <property type="match status" value="2"/>
</dbReference>
<evidence type="ECO:0000259" key="4">
    <source>
        <dbReference type="Pfam" id="PF04500"/>
    </source>
</evidence>
<reference evidence="5 6" key="1">
    <citation type="submission" date="2017-07" db="EMBL/GenBank/DDBJ databases">
        <authorList>
            <person name="Talla V."/>
            <person name="Backstrom N."/>
        </authorList>
    </citation>
    <scope>NUCLEOTIDE SEQUENCE [LARGE SCALE GENOMIC DNA]</scope>
</reference>
<name>A0A5E4PZK8_9NEOP</name>
<keyword evidence="6" id="KW-1185">Reference proteome</keyword>
<protein>
    <recommendedName>
        <fullName evidence="4">FLYWCH-type domain-containing protein</fullName>
    </recommendedName>
</protein>
<dbReference type="AlphaFoldDB" id="A0A5E4PZK8"/>
<evidence type="ECO:0000313" key="5">
    <source>
        <dbReference type="EMBL" id="VVC90658.1"/>
    </source>
</evidence>
<keyword evidence="2" id="KW-0863">Zinc-finger</keyword>
<dbReference type="InterPro" id="IPR007588">
    <property type="entry name" value="Znf_FLYWCH"/>
</dbReference>
<proteinExistence type="predicted"/>
<feature type="domain" description="FLYWCH-type" evidence="4">
    <location>
        <begin position="134"/>
        <end position="194"/>
    </location>
</feature>
<dbReference type="Proteomes" id="UP000324832">
    <property type="component" value="Unassembled WGS sequence"/>
</dbReference>
<evidence type="ECO:0000256" key="3">
    <source>
        <dbReference type="ARBA" id="ARBA00022833"/>
    </source>
</evidence>
<evidence type="ECO:0000256" key="2">
    <source>
        <dbReference type="ARBA" id="ARBA00022771"/>
    </source>
</evidence>
<evidence type="ECO:0000256" key="1">
    <source>
        <dbReference type="ARBA" id="ARBA00022723"/>
    </source>
</evidence>
<accession>A0A5E4PZK8</accession>